<evidence type="ECO:0000256" key="6">
    <source>
        <dbReference type="PIRNR" id="PIRNR001369"/>
    </source>
</evidence>
<dbReference type="InterPro" id="IPR011278">
    <property type="entry name" value="2-MeCitrate/Citrate_synth_II"/>
</dbReference>
<organism evidence="9">
    <name type="scientific">uncultured marine thaumarchaeote AD1000_70_G10</name>
    <dbReference type="NCBI Taxonomy" id="1455934"/>
    <lineage>
        <taxon>Archaea</taxon>
        <taxon>Nitrososphaerota</taxon>
        <taxon>environmental samples</taxon>
    </lineage>
</organism>
<dbReference type="SUPFAM" id="SSF48256">
    <property type="entry name" value="Citrate synthase"/>
    <property type="match status" value="1"/>
</dbReference>
<dbReference type="PANTHER" id="PTHR11739:SF4">
    <property type="entry name" value="CITRATE SYNTHASE, PEROXISOMAL"/>
    <property type="match status" value="1"/>
</dbReference>
<evidence type="ECO:0000256" key="4">
    <source>
        <dbReference type="ARBA" id="ARBA00022679"/>
    </source>
</evidence>
<dbReference type="Gene3D" id="1.10.230.10">
    <property type="entry name" value="Cytochrome P450-Terp, domain 2"/>
    <property type="match status" value="1"/>
</dbReference>
<dbReference type="NCBIfam" id="TIGR01800">
    <property type="entry name" value="cit_synth_II"/>
    <property type="match status" value="1"/>
</dbReference>
<dbReference type="PIRSF" id="PIRSF001369">
    <property type="entry name" value="Citrate_synth"/>
    <property type="match status" value="1"/>
</dbReference>
<dbReference type="GO" id="GO:0005975">
    <property type="term" value="P:carbohydrate metabolic process"/>
    <property type="evidence" value="ECO:0007669"/>
    <property type="project" value="TreeGrafter"/>
</dbReference>
<dbReference type="EC" id="2.3.3.16" evidence="6"/>
<evidence type="ECO:0000256" key="8">
    <source>
        <dbReference type="RuleBase" id="RU000441"/>
    </source>
</evidence>
<feature type="active site" evidence="7">
    <location>
        <position position="311"/>
    </location>
</feature>
<keyword evidence="4 6" id="KW-0808">Transferase</keyword>
<dbReference type="InterPro" id="IPR016142">
    <property type="entry name" value="Citrate_synth-like_lrg_a-sub"/>
</dbReference>
<keyword evidence="9" id="KW-0012">Acyltransferase</keyword>
<dbReference type="InterPro" id="IPR036969">
    <property type="entry name" value="Citrate_synthase_sf"/>
</dbReference>
<evidence type="ECO:0000256" key="2">
    <source>
        <dbReference type="ARBA" id="ARBA00010566"/>
    </source>
</evidence>
<dbReference type="PANTHER" id="PTHR11739">
    <property type="entry name" value="CITRATE SYNTHASE"/>
    <property type="match status" value="1"/>
</dbReference>
<evidence type="ECO:0000313" key="9">
    <source>
        <dbReference type="EMBL" id="AIE95871.1"/>
    </source>
</evidence>
<name>A0A075G297_9ARCH</name>
<evidence type="ECO:0000256" key="5">
    <source>
        <dbReference type="ARBA" id="ARBA00049288"/>
    </source>
</evidence>
<dbReference type="GO" id="GO:0005829">
    <property type="term" value="C:cytosol"/>
    <property type="evidence" value="ECO:0007669"/>
    <property type="project" value="TreeGrafter"/>
</dbReference>
<comment type="similarity">
    <text evidence="2 6 8">Belongs to the citrate synthase family.</text>
</comment>
<dbReference type="InterPro" id="IPR024176">
    <property type="entry name" value="Citrate_synthase_bac-typ"/>
</dbReference>
<dbReference type="Pfam" id="PF00285">
    <property type="entry name" value="Citrate_synt"/>
    <property type="match status" value="1"/>
</dbReference>
<dbReference type="UniPathway" id="UPA00223"/>
<dbReference type="FunFam" id="1.10.230.10:FF:000003">
    <property type="entry name" value="Citrate synthase"/>
    <property type="match status" value="1"/>
</dbReference>
<dbReference type="PRINTS" id="PR00143">
    <property type="entry name" value="CITRTSNTHASE"/>
</dbReference>
<comment type="pathway">
    <text evidence="1">Carbohydrate metabolism; tricarboxylic acid cycle; isocitrate from oxaloacetate: step 1/2.</text>
</comment>
<dbReference type="GO" id="GO:0006099">
    <property type="term" value="P:tricarboxylic acid cycle"/>
    <property type="evidence" value="ECO:0007669"/>
    <property type="project" value="UniProtKB-UniPathway"/>
</dbReference>
<feature type="active site" evidence="7">
    <location>
        <position position="261"/>
    </location>
</feature>
<proteinExistence type="inferred from homology"/>
<protein>
    <recommendedName>
        <fullName evidence="6 8">Citrate synthase</fullName>
        <ecNumber evidence="6">2.3.3.16</ecNumber>
    </recommendedName>
</protein>
<evidence type="ECO:0000256" key="7">
    <source>
        <dbReference type="PIRSR" id="PIRSR001369-1"/>
    </source>
</evidence>
<dbReference type="GO" id="GO:0036440">
    <property type="term" value="F:citrate synthase activity"/>
    <property type="evidence" value="ECO:0007669"/>
    <property type="project" value="UniProtKB-EC"/>
</dbReference>
<accession>A0A075G297</accession>
<dbReference type="EMBL" id="KF900463">
    <property type="protein sequence ID" value="AIE95871.1"/>
    <property type="molecule type" value="Genomic_DNA"/>
</dbReference>
<sequence length="374" mass="41963">MANDSASKGLADVVVSKTKITSIDGQSGKLFHRGYEISDLAKNSNFEELSYLLFHGDLPSNSDLSSHKNLIYSNRHVSDKITNLIKEFPSNSNTMDFLRTVVSYLALFDPDADDHSPEANMNKSIRLLAQMPTVLSYFHRIRNNLEIIPPDDNLDFSSNFLYMLSGERPEELASKCLDQCLILHADHGFNASTFSARVTVSTLSDVHSAITSAIGTLKGPLHGGANESVLKMLKEIKDVENVSTYISDKLSRKEKIMGFGHRVYLTIDPRATVLREMSKDLQTKFGGNLYDLSYEIEQTVLEQKNLKPNVDFYAASVYSMLNLDSSLFTPLFACSRVSGWCAQILEQLEDNRLIRPRAEYVGYSPRSYVESNTR</sequence>
<dbReference type="InterPro" id="IPR016143">
    <property type="entry name" value="Citrate_synth-like_sm_a-sub"/>
</dbReference>
<dbReference type="Gene3D" id="1.10.580.10">
    <property type="entry name" value="Citrate Synthase, domain 1"/>
    <property type="match status" value="1"/>
</dbReference>
<dbReference type="AlphaFoldDB" id="A0A075G297"/>
<comment type="catalytic activity">
    <reaction evidence="5 6">
        <text>oxaloacetate + acetyl-CoA + H2O = citrate + CoA + H(+)</text>
        <dbReference type="Rhea" id="RHEA:16845"/>
        <dbReference type="ChEBI" id="CHEBI:15377"/>
        <dbReference type="ChEBI" id="CHEBI:15378"/>
        <dbReference type="ChEBI" id="CHEBI:16452"/>
        <dbReference type="ChEBI" id="CHEBI:16947"/>
        <dbReference type="ChEBI" id="CHEBI:57287"/>
        <dbReference type="ChEBI" id="CHEBI:57288"/>
        <dbReference type="EC" id="2.3.3.16"/>
    </reaction>
</comment>
<keyword evidence="3" id="KW-0816">Tricarboxylic acid cycle</keyword>
<dbReference type="InterPro" id="IPR002020">
    <property type="entry name" value="Citrate_synthase"/>
</dbReference>
<gene>
    <name evidence="9" type="primary">CS</name>
    <name evidence="9" type="synonym">gltA</name>
</gene>
<evidence type="ECO:0000256" key="1">
    <source>
        <dbReference type="ARBA" id="ARBA00004751"/>
    </source>
</evidence>
<reference evidence="9" key="1">
    <citation type="journal article" date="2014" name="Genome Biol. Evol.">
        <title>Pangenome evidence for extensive interdomain horizontal transfer affecting lineage core and shell genes in uncultured planktonic thaumarchaeota and euryarchaeota.</title>
        <authorList>
            <person name="Deschamps P."/>
            <person name="Zivanovic Y."/>
            <person name="Moreira D."/>
            <person name="Rodriguez-Valera F."/>
            <person name="Lopez-Garcia P."/>
        </authorList>
    </citation>
    <scope>NUCLEOTIDE SEQUENCE</scope>
</reference>
<evidence type="ECO:0000256" key="3">
    <source>
        <dbReference type="ARBA" id="ARBA00022532"/>
    </source>
</evidence>